<dbReference type="GO" id="GO:0005730">
    <property type="term" value="C:nucleolus"/>
    <property type="evidence" value="ECO:0007669"/>
    <property type="project" value="UniProtKB-SubCell"/>
</dbReference>
<dbReference type="GO" id="GO:0034399">
    <property type="term" value="C:nuclear periphery"/>
    <property type="evidence" value="ECO:0007669"/>
    <property type="project" value="EnsemblFungi"/>
</dbReference>
<evidence type="ECO:0000256" key="5">
    <source>
        <dbReference type="ARBA" id="ARBA00023242"/>
    </source>
</evidence>
<dbReference type="GO" id="GO:0000280">
    <property type="term" value="P:nuclear division"/>
    <property type="evidence" value="ECO:0007669"/>
    <property type="project" value="EnsemblFungi"/>
</dbReference>
<dbReference type="PANTHER" id="PTHR13028:SF0">
    <property type="entry name" value="RRNA-PROCESSING PROTEIN EBP2-RELATED"/>
    <property type="match status" value="1"/>
</dbReference>
<feature type="compositionally biased region" description="Acidic residues" evidence="6">
    <location>
        <begin position="48"/>
        <end position="89"/>
    </location>
</feature>
<protein>
    <submittedName>
        <fullName evidence="7">Eukaryotic rRNA processing protein EBP2-domain-containing protein</fullName>
    </submittedName>
</protein>
<dbReference type="Proteomes" id="UP000193689">
    <property type="component" value="Unassembled WGS sequence"/>
</dbReference>
<evidence type="ECO:0000313" key="7">
    <source>
        <dbReference type="EMBL" id="ORY71860.1"/>
    </source>
</evidence>
<feature type="compositionally biased region" description="Basic and acidic residues" evidence="6">
    <location>
        <begin position="370"/>
        <end position="394"/>
    </location>
</feature>
<keyword evidence="5" id="KW-0539">Nucleus</keyword>
<dbReference type="GeneID" id="63775423"/>
<feature type="region of interest" description="Disordered" evidence="6">
    <location>
        <begin position="370"/>
        <end position="403"/>
    </location>
</feature>
<keyword evidence="4" id="KW-0175">Coiled coil</keyword>
<gene>
    <name evidence="7" type="ORF">BCR38DRAFT_418246</name>
</gene>
<dbReference type="RefSeq" id="XP_040721452.1">
    <property type="nucleotide sequence ID" value="XM_040859211.1"/>
</dbReference>
<comment type="caution">
    <text evidence="7">The sequence shown here is derived from an EMBL/GenBank/DDBJ whole genome shotgun (WGS) entry which is preliminary data.</text>
</comment>
<evidence type="ECO:0000256" key="6">
    <source>
        <dbReference type="SAM" id="MobiDB-lite"/>
    </source>
</evidence>
<evidence type="ECO:0000256" key="3">
    <source>
        <dbReference type="ARBA" id="ARBA00022517"/>
    </source>
</evidence>
<feature type="region of interest" description="Disordered" evidence="6">
    <location>
        <begin position="334"/>
        <end position="356"/>
    </location>
</feature>
<evidence type="ECO:0000256" key="4">
    <source>
        <dbReference type="ARBA" id="ARBA00023054"/>
    </source>
</evidence>
<dbReference type="GO" id="GO:0042273">
    <property type="term" value="P:ribosomal large subunit biogenesis"/>
    <property type="evidence" value="ECO:0007669"/>
    <property type="project" value="EnsemblFungi"/>
</dbReference>
<dbReference type="Pfam" id="PF05890">
    <property type="entry name" value="Ebp2"/>
    <property type="match status" value="1"/>
</dbReference>
<accession>A0A1Y2EJY4</accession>
<dbReference type="GO" id="GO:0042802">
    <property type="term" value="F:identical protein binding"/>
    <property type="evidence" value="ECO:0007669"/>
    <property type="project" value="EnsemblFungi"/>
</dbReference>
<dbReference type="GO" id="GO:0006364">
    <property type="term" value="P:rRNA processing"/>
    <property type="evidence" value="ECO:0007669"/>
    <property type="project" value="EnsemblFungi"/>
</dbReference>
<comment type="subcellular location">
    <subcellularLocation>
        <location evidence="1">Nucleus</location>
        <location evidence="1">Nucleolus</location>
    </subcellularLocation>
</comment>
<proteinExistence type="inferred from homology"/>
<dbReference type="AlphaFoldDB" id="A0A1Y2EJY4"/>
<feature type="compositionally biased region" description="Basic and acidic residues" evidence="6">
    <location>
        <begin position="342"/>
        <end position="356"/>
    </location>
</feature>
<dbReference type="PANTHER" id="PTHR13028">
    <property type="entry name" value="RRNA PROCESSING PROTEIN EBNA1-BINDING PROTEIN-RELATED"/>
    <property type="match status" value="1"/>
</dbReference>
<dbReference type="EMBL" id="MCFJ01000001">
    <property type="protein sequence ID" value="ORY71860.1"/>
    <property type="molecule type" value="Genomic_DNA"/>
</dbReference>
<dbReference type="InterPro" id="IPR008610">
    <property type="entry name" value="Ebp2"/>
</dbReference>
<reference evidence="7 8" key="1">
    <citation type="submission" date="2016-07" db="EMBL/GenBank/DDBJ databases">
        <title>Pervasive Adenine N6-methylation of Active Genes in Fungi.</title>
        <authorList>
            <consortium name="DOE Joint Genome Institute"/>
            <person name="Mondo S.J."/>
            <person name="Dannebaum R.O."/>
            <person name="Kuo R.C."/>
            <person name="Labutti K."/>
            <person name="Haridas S."/>
            <person name="Kuo A."/>
            <person name="Salamov A."/>
            <person name="Ahrendt S.R."/>
            <person name="Lipzen A."/>
            <person name="Sullivan W."/>
            <person name="Andreopoulos W.B."/>
            <person name="Clum A."/>
            <person name="Lindquist E."/>
            <person name="Daum C."/>
            <person name="Ramamoorthy G.K."/>
            <person name="Gryganskyi A."/>
            <person name="Culley D."/>
            <person name="Magnuson J.K."/>
            <person name="James T.Y."/>
            <person name="O'Malley M.A."/>
            <person name="Stajich J.E."/>
            <person name="Spatafora J.W."/>
            <person name="Visel A."/>
            <person name="Grigoriev I.V."/>
        </authorList>
    </citation>
    <scope>NUCLEOTIDE SEQUENCE [LARGE SCALE GENOMIC DNA]</scope>
    <source>
        <strain evidence="7 8">CBS 129021</strain>
    </source>
</reference>
<dbReference type="STRING" id="1141098.A0A1Y2EJY4"/>
<organism evidence="7 8">
    <name type="scientific">Pseudomassariella vexata</name>
    <dbReference type="NCBI Taxonomy" id="1141098"/>
    <lineage>
        <taxon>Eukaryota</taxon>
        <taxon>Fungi</taxon>
        <taxon>Dikarya</taxon>
        <taxon>Ascomycota</taxon>
        <taxon>Pezizomycotina</taxon>
        <taxon>Sordariomycetes</taxon>
        <taxon>Xylariomycetidae</taxon>
        <taxon>Amphisphaeriales</taxon>
        <taxon>Pseudomassariaceae</taxon>
        <taxon>Pseudomassariella</taxon>
    </lineage>
</organism>
<dbReference type="InParanoid" id="A0A1Y2EJY4"/>
<keyword evidence="3" id="KW-0690">Ribosome biogenesis</keyword>
<feature type="compositionally biased region" description="Basic residues" evidence="6">
    <location>
        <begin position="26"/>
        <end position="36"/>
    </location>
</feature>
<dbReference type="GO" id="GO:0030687">
    <property type="term" value="C:preribosome, large subunit precursor"/>
    <property type="evidence" value="ECO:0007669"/>
    <property type="project" value="EnsemblFungi"/>
</dbReference>
<evidence type="ECO:0000313" key="8">
    <source>
        <dbReference type="Proteomes" id="UP000193689"/>
    </source>
</evidence>
<comment type="similarity">
    <text evidence="2">Belongs to the EBP2 family.</text>
</comment>
<evidence type="ECO:0000256" key="1">
    <source>
        <dbReference type="ARBA" id="ARBA00004604"/>
    </source>
</evidence>
<name>A0A1Y2EJY4_9PEZI</name>
<sequence>MVTKSKLKTALAAERGVDFHKLALKKKEKAARKKKETGKGGAKPVKEDDAEDGDSNLEEDESDDEDASDEETFDIAQLDESDSDSEVEMEEKIQRKPKPTQKAIKAAKDAKAAKLIAEAEDDDDEEEEEDEEDIPVSDLEDLSPEDKEDLIPFTRLTINNTTALLASLNRIRLPTDKSVPFATHQTIVGVEPTADAIEDVQDDLKRELTFYSQALDAAKRARKLLKAEGVPFERPNDYFAEMVKDDGQMEKVKAKLIETASAKKASAEARKQRDLKKFGKQVQVAKLQERHKAKRETLDKINLLKRKRSENSGDVGATEADIFDVGVEQEIGKYSAGKGRAPKKEREVRPRRQEEVRQVWRRRELGRHERVQCQADEDRHERQDCQDGQVREEPADCWEAVID</sequence>
<evidence type="ECO:0000256" key="2">
    <source>
        <dbReference type="ARBA" id="ARBA00007336"/>
    </source>
</evidence>
<keyword evidence="8" id="KW-1185">Reference proteome</keyword>
<dbReference type="OrthoDB" id="443772at2759"/>
<feature type="region of interest" description="Disordered" evidence="6">
    <location>
        <begin position="26"/>
        <end position="145"/>
    </location>
</feature>
<feature type="compositionally biased region" description="Acidic residues" evidence="6">
    <location>
        <begin position="118"/>
        <end position="145"/>
    </location>
</feature>